<sequence length="103" mass="11461">MVTTRNRKRTDENNENKNERNESHRNGEQTVAAIPSVSASNEEGELVENENGSEKRDIAAKAGTGSVGDRDPVNLTVMPVERIQECGRRGSIQVIKISSRRKR</sequence>
<keyword evidence="2" id="KW-1185">Reference proteome</keyword>
<feature type="region of interest" description="Disordered" evidence="1">
    <location>
        <begin position="1"/>
        <end position="73"/>
    </location>
</feature>
<accession>A0A915PEW6</accession>
<reference evidence="3" key="1">
    <citation type="submission" date="2022-11" db="UniProtKB">
        <authorList>
            <consortium name="WormBaseParasite"/>
        </authorList>
    </citation>
    <scope>IDENTIFICATION</scope>
</reference>
<dbReference type="AlphaFoldDB" id="A0A915PEW6"/>
<dbReference type="Proteomes" id="UP000887581">
    <property type="component" value="Unplaced"/>
</dbReference>
<protein>
    <submittedName>
        <fullName evidence="3">Uncharacterized protein</fullName>
    </submittedName>
</protein>
<organism evidence="2 3">
    <name type="scientific">Setaria digitata</name>
    <dbReference type="NCBI Taxonomy" id="48799"/>
    <lineage>
        <taxon>Eukaryota</taxon>
        <taxon>Metazoa</taxon>
        <taxon>Ecdysozoa</taxon>
        <taxon>Nematoda</taxon>
        <taxon>Chromadorea</taxon>
        <taxon>Rhabditida</taxon>
        <taxon>Spirurina</taxon>
        <taxon>Spiruromorpha</taxon>
        <taxon>Filarioidea</taxon>
        <taxon>Setariidae</taxon>
        <taxon>Setaria</taxon>
    </lineage>
</organism>
<name>A0A915PEW6_9BILA</name>
<proteinExistence type="predicted"/>
<feature type="compositionally biased region" description="Basic and acidic residues" evidence="1">
    <location>
        <begin position="9"/>
        <end position="27"/>
    </location>
</feature>
<evidence type="ECO:0000256" key="1">
    <source>
        <dbReference type="SAM" id="MobiDB-lite"/>
    </source>
</evidence>
<dbReference type="WBParaSite" id="sdigi.contig131.g4979.t1">
    <property type="protein sequence ID" value="sdigi.contig131.g4979.t1"/>
    <property type="gene ID" value="sdigi.contig131.g4979"/>
</dbReference>
<evidence type="ECO:0000313" key="3">
    <source>
        <dbReference type="WBParaSite" id="sdigi.contig131.g4979.t1"/>
    </source>
</evidence>
<evidence type="ECO:0000313" key="2">
    <source>
        <dbReference type="Proteomes" id="UP000887581"/>
    </source>
</evidence>